<dbReference type="PANTHER" id="PTHR13264">
    <property type="entry name" value="GCIP-INTERACTING PROTEIN P29"/>
    <property type="match status" value="1"/>
</dbReference>
<feature type="compositionally biased region" description="Low complexity" evidence="11">
    <location>
        <begin position="224"/>
        <end position="233"/>
    </location>
</feature>
<dbReference type="InParanoid" id="A0A409VXQ4"/>
<feature type="compositionally biased region" description="Basic and acidic residues" evidence="11">
    <location>
        <begin position="242"/>
        <end position="255"/>
    </location>
</feature>
<dbReference type="OrthoDB" id="199717at2759"/>
<feature type="region of interest" description="Disordered" evidence="11">
    <location>
        <begin position="221"/>
        <end position="255"/>
    </location>
</feature>
<dbReference type="GO" id="GO:0071013">
    <property type="term" value="C:catalytic step 2 spliceosome"/>
    <property type="evidence" value="ECO:0007669"/>
    <property type="project" value="TreeGrafter"/>
</dbReference>
<dbReference type="EMBL" id="NHYE01005518">
    <property type="protein sequence ID" value="PPQ71027.1"/>
    <property type="molecule type" value="Genomic_DNA"/>
</dbReference>
<evidence type="ECO:0000256" key="5">
    <source>
        <dbReference type="ARBA" id="ARBA00014745"/>
    </source>
</evidence>
<evidence type="ECO:0000256" key="11">
    <source>
        <dbReference type="SAM" id="MobiDB-lite"/>
    </source>
</evidence>
<evidence type="ECO:0000313" key="13">
    <source>
        <dbReference type="Proteomes" id="UP000284706"/>
    </source>
</evidence>
<dbReference type="Proteomes" id="UP000284706">
    <property type="component" value="Unassembled WGS sequence"/>
</dbReference>
<dbReference type="STRING" id="231916.A0A409VXQ4"/>
<organism evidence="12 13">
    <name type="scientific">Gymnopilus dilepis</name>
    <dbReference type="NCBI Taxonomy" id="231916"/>
    <lineage>
        <taxon>Eukaryota</taxon>
        <taxon>Fungi</taxon>
        <taxon>Dikarya</taxon>
        <taxon>Basidiomycota</taxon>
        <taxon>Agaricomycotina</taxon>
        <taxon>Agaricomycetes</taxon>
        <taxon>Agaricomycetidae</taxon>
        <taxon>Agaricales</taxon>
        <taxon>Agaricineae</taxon>
        <taxon>Hymenogastraceae</taxon>
        <taxon>Gymnopilus</taxon>
    </lineage>
</organism>
<dbReference type="GO" id="GO:0071014">
    <property type="term" value="C:post-mRNA release spliceosomal complex"/>
    <property type="evidence" value="ECO:0007669"/>
    <property type="project" value="TreeGrafter"/>
</dbReference>
<evidence type="ECO:0000256" key="3">
    <source>
        <dbReference type="ARBA" id="ARBA00010028"/>
    </source>
</evidence>
<feature type="region of interest" description="Disordered" evidence="11">
    <location>
        <begin position="111"/>
        <end position="168"/>
    </location>
</feature>
<keyword evidence="13" id="KW-1185">Reference proteome</keyword>
<comment type="similarity">
    <text evidence="3">Belongs to the SYF2 family.</text>
</comment>
<dbReference type="AlphaFoldDB" id="A0A409VXQ4"/>
<evidence type="ECO:0000256" key="2">
    <source>
        <dbReference type="ARBA" id="ARBA00004123"/>
    </source>
</evidence>
<protein>
    <recommendedName>
        <fullName evidence="5">Pre-mRNA-splicing factor SYF2</fullName>
    </recommendedName>
    <alternativeName>
        <fullName evidence="4">Pre-mRNA-splicing factor syf2</fullName>
    </alternativeName>
</protein>
<sequence>NISSVSVVSGQPTLLSWSGGKAPYHLVGIRAYLAYVNALVKTDVTTTVEDLGFHAGTSFTWDTDLPAGTEVNFEVIDKKHDIAESAPVVIQVPSVRTTAFRKPHNILNPYLSIMPPRSKKGKKAAKGGAGSVEPHAQIPDATSATRTDEDNNAMETDHPEPSTSSSIAEATSHLVEASEKAISHAVEASEHAMAHAAESVKQTVGNVVEAAKVFADDMTGIEASGSSSSGKSGENTPAEGGAESKSKAEGHKMTMEERKAKFEELRKKTAASSRANRVSMVEEAAKAKITAREAARLERQRKLAETLRLKADAEERGEDVERQKNWEYTIEENDEWEKKLARKRRRAEFEFNNDADAARRKYKKDLDFIKPDLEAYNKQKALALGQNAGALVAFNPSGESSELSVISQEQRLAAENLYRDANTLIYGDNKPSEEAIDKMVSKINKDIEKKGKFHRKRLNEEEGDITYINEHNRVFNKKVRRIMLYFSLWNVYRLFFNQIARYYDKYTAEIRASFERGTAL</sequence>
<evidence type="ECO:0000256" key="1">
    <source>
        <dbReference type="ARBA" id="ARBA00003777"/>
    </source>
</evidence>
<accession>A0A409VXQ4</accession>
<feature type="non-terminal residue" evidence="12">
    <location>
        <position position="1"/>
    </location>
</feature>
<keyword evidence="10" id="KW-0175">Coiled coil</keyword>
<evidence type="ECO:0000256" key="10">
    <source>
        <dbReference type="SAM" id="Coils"/>
    </source>
</evidence>
<proteinExistence type="inferred from homology"/>
<keyword evidence="6" id="KW-0507">mRNA processing</keyword>
<evidence type="ECO:0000256" key="6">
    <source>
        <dbReference type="ARBA" id="ARBA00022664"/>
    </source>
</evidence>
<evidence type="ECO:0000256" key="8">
    <source>
        <dbReference type="ARBA" id="ARBA00023187"/>
    </source>
</evidence>
<keyword evidence="7" id="KW-0747">Spliceosome</keyword>
<dbReference type="GO" id="GO:0006397">
    <property type="term" value="P:mRNA processing"/>
    <property type="evidence" value="ECO:0007669"/>
    <property type="project" value="UniProtKB-KW"/>
</dbReference>
<gene>
    <name evidence="12" type="ORF">CVT26_011492</name>
</gene>
<dbReference type="PANTHER" id="PTHR13264:SF5">
    <property type="entry name" value="PRE-MRNA-SPLICING FACTOR SYF2"/>
    <property type="match status" value="1"/>
</dbReference>
<reference evidence="12 13" key="1">
    <citation type="journal article" date="2018" name="Evol. Lett.">
        <title>Horizontal gene cluster transfer increased hallucinogenic mushroom diversity.</title>
        <authorList>
            <person name="Reynolds H.T."/>
            <person name="Vijayakumar V."/>
            <person name="Gluck-Thaler E."/>
            <person name="Korotkin H.B."/>
            <person name="Matheny P.B."/>
            <person name="Slot J.C."/>
        </authorList>
    </citation>
    <scope>NUCLEOTIDE SEQUENCE [LARGE SCALE GENOMIC DNA]</scope>
    <source>
        <strain evidence="12 13">SRW20</strain>
    </source>
</reference>
<dbReference type="FunCoup" id="A0A409VXQ4">
    <property type="interactions" value="326"/>
</dbReference>
<evidence type="ECO:0000256" key="4">
    <source>
        <dbReference type="ARBA" id="ARBA00013557"/>
    </source>
</evidence>
<evidence type="ECO:0000313" key="12">
    <source>
        <dbReference type="EMBL" id="PPQ71027.1"/>
    </source>
</evidence>
<comment type="function">
    <text evidence="1">Involved in pre-mRNA splicing.</text>
</comment>
<dbReference type="GO" id="GO:0008380">
    <property type="term" value="P:RNA splicing"/>
    <property type="evidence" value="ECO:0007669"/>
    <property type="project" value="UniProtKB-KW"/>
</dbReference>
<evidence type="ECO:0000256" key="9">
    <source>
        <dbReference type="ARBA" id="ARBA00023242"/>
    </source>
</evidence>
<dbReference type="Pfam" id="PF08231">
    <property type="entry name" value="SYF2"/>
    <property type="match status" value="1"/>
</dbReference>
<name>A0A409VXQ4_9AGAR</name>
<keyword evidence="9" id="KW-0539">Nucleus</keyword>
<dbReference type="InterPro" id="IPR013260">
    <property type="entry name" value="mRNA_splic_SYF2"/>
</dbReference>
<feature type="coiled-coil region" evidence="10">
    <location>
        <begin position="294"/>
        <end position="323"/>
    </location>
</feature>
<evidence type="ECO:0000256" key="7">
    <source>
        <dbReference type="ARBA" id="ARBA00022728"/>
    </source>
</evidence>
<dbReference type="GO" id="GO:0000974">
    <property type="term" value="C:Prp19 complex"/>
    <property type="evidence" value="ECO:0007669"/>
    <property type="project" value="TreeGrafter"/>
</dbReference>
<keyword evidence="8" id="KW-0508">mRNA splicing</keyword>
<comment type="subcellular location">
    <subcellularLocation>
        <location evidence="2">Nucleus</location>
    </subcellularLocation>
</comment>
<comment type="caution">
    <text evidence="12">The sequence shown here is derived from an EMBL/GenBank/DDBJ whole genome shotgun (WGS) entry which is preliminary data.</text>
</comment>